<evidence type="ECO:0000259" key="2">
    <source>
        <dbReference type="PROSITE" id="PS50093"/>
    </source>
</evidence>
<feature type="transmembrane region" description="Helical" evidence="1">
    <location>
        <begin position="12"/>
        <end position="36"/>
    </location>
</feature>
<gene>
    <name evidence="3" type="ORF">FTO68_07660</name>
</gene>
<evidence type="ECO:0000313" key="3">
    <source>
        <dbReference type="EMBL" id="MCQ1538858.1"/>
    </source>
</evidence>
<evidence type="ECO:0000256" key="1">
    <source>
        <dbReference type="SAM" id="Phobius"/>
    </source>
</evidence>
<keyword evidence="1" id="KW-1133">Transmembrane helix</keyword>
<dbReference type="Proteomes" id="UP001524383">
    <property type="component" value="Unassembled WGS sequence"/>
</dbReference>
<dbReference type="CDD" id="cd00146">
    <property type="entry name" value="PKD"/>
    <property type="match status" value="1"/>
</dbReference>
<evidence type="ECO:0000313" key="4">
    <source>
        <dbReference type="Proteomes" id="UP001524383"/>
    </source>
</evidence>
<dbReference type="Pfam" id="PF13385">
    <property type="entry name" value="Laminin_G_3"/>
    <property type="match status" value="1"/>
</dbReference>
<dbReference type="EMBL" id="VOTZ01000015">
    <property type="protein sequence ID" value="MCQ1538858.1"/>
    <property type="molecule type" value="Genomic_DNA"/>
</dbReference>
<proteinExistence type="predicted"/>
<dbReference type="Pfam" id="PF18911">
    <property type="entry name" value="PKD_4"/>
    <property type="match status" value="1"/>
</dbReference>
<keyword evidence="1" id="KW-0472">Membrane</keyword>
<dbReference type="Gene3D" id="2.60.40.10">
    <property type="entry name" value="Immunoglobulins"/>
    <property type="match status" value="1"/>
</dbReference>
<protein>
    <submittedName>
        <fullName evidence="3">PKD domain-containing protein</fullName>
    </submittedName>
</protein>
<keyword evidence="1" id="KW-0812">Transmembrane</keyword>
<dbReference type="RefSeq" id="WP_255332813.1">
    <property type="nucleotide sequence ID" value="NZ_VOTZ01000015.1"/>
</dbReference>
<dbReference type="InterPro" id="IPR000601">
    <property type="entry name" value="PKD_dom"/>
</dbReference>
<keyword evidence="4" id="KW-1185">Reference proteome</keyword>
<dbReference type="PROSITE" id="PS50093">
    <property type="entry name" value="PKD"/>
    <property type="match status" value="1"/>
</dbReference>
<dbReference type="InterPro" id="IPR035986">
    <property type="entry name" value="PKD_dom_sf"/>
</dbReference>
<dbReference type="InterPro" id="IPR022409">
    <property type="entry name" value="PKD/Chitinase_dom"/>
</dbReference>
<dbReference type="InterPro" id="IPR013783">
    <property type="entry name" value="Ig-like_fold"/>
</dbReference>
<organism evidence="3 4">
    <name type="scientific">Methanocalculus taiwanensis</name>
    <dbReference type="NCBI Taxonomy" id="106207"/>
    <lineage>
        <taxon>Archaea</taxon>
        <taxon>Methanobacteriati</taxon>
        <taxon>Methanobacteriota</taxon>
        <taxon>Stenosarchaea group</taxon>
        <taxon>Methanomicrobia</taxon>
        <taxon>Methanomicrobiales</taxon>
        <taxon>Methanocalculaceae</taxon>
        <taxon>Methanocalculus</taxon>
    </lineage>
</organism>
<reference evidence="3 4" key="1">
    <citation type="submission" date="2019-08" db="EMBL/GenBank/DDBJ databases">
        <authorList>
            <person name="Chen S.-C."/>
            <person name="Lai M.-C."/>
            <person name="You Y.-T."/>
        </authorList>
    </citation>
    <scope>NUCLEOTIDE SEQUENCE [LARGE SCALE GENOMIC DNA]</scope>
    <source>
        <strain evidence="3 4">P2F9704a</strain>
    </source>
</reference>
<dbReference type="SUPFAM" id="SSF49299">
    <property type="entry name" value="PKD domain"/>
    <property type="match status" value="1"/>
</dbReference>
<dbReference type="InterPro" id="IPR013320">
    <property type="entry name" value="ConA-like_dom_sf"/>
</dbReference>
<dbReference type="SMART" id="SM00089">
    <property type="entry name" value="PKD"/>
    <property type="match status" value="1"/>
</dbReference>
<feature type="domain" description="PKD" evidence="2">
    <location>
        <begin position="204"/>
        <end position="256"/>
    </location>
</feature>
<dbReference type="AlphaFoldDB" id="A0ABD4TIU8"/>
<dbReference type="Gene3D" id="2.60.120.200">
    <property type="match status" value="1"/>
</dbReference>
<comment type="caution">
    <text evidence="3">The sequence shown here is derived from an EMBL/GenBank/DDBJ whole genome shotgun (WGS) entry which is preliminary data.</text>
</comment>
<dbReference type="SUPFAM" id="SSF49899">
    <property type="entry name" value="Concanavalin A-like lectins/glucanases"/>
    <property type="match status" value="1"/>
</dbReference>
<sequence>MERVKRSDQDAVSPAISVMLLVLLAALIAIIIYAFMYGIPGGLEKSAFIAAEAGVVEINGTEYVTIQHRGGDDVFLNGSGAARGIPIDIRATAAGGGPVLAGADAPVTWTPGEILYLINTQEGHKITKDKTAAGAGTGFPAGPLELVIIDTQAEVRIFGSILTISGEEPGPDDPPIRADFNATQANPLSTTVYFTGWPVHLTANTTNATSWSWDFGDGSMSSAQDPTHTFNRGVYTITLNASNNAHAEIITKEIRVIPRPIGWWLLDGNAEDVSGHGNHGTILRDPNPSPNPPYGSGTHDNVITGTWVPGKRGLALSFDARTYIRVPHSPVLDLSPGGTIFLWTNPSHVGNYYFIIGKGANDQPDNYEWIISSGGRILFEYHDTFGDSRSATSASDLIVQNTWQSIATVADGTTVAFYRNGALFDTRPMIGSLKPNSETLFVGKQQMFWNGRYYPFYYRGLLNDVMIFQETLTSAEIQELNSAFPA</sequence>
<dbReference type="InterPro" id="IPR012859">
    <property type="entry name" value="Pilin_N_archaeal"/>
</dbReference>
<name>A0ABD4TIU8_9EURY</name>
<dbReference type="Pfam" id="PF07790">
    <property type="entry name" value="Pilin_N"/>
    <property type="match status" value="1"/>
</dbReference>
<accession>A0ABD4TIU8</accession>